<comment type="function">
    <text evidence="6">Catalyzes the cleavage of the N-glycosidic bond of deoxyribonucleoside 5'-monophosphates to yield deoxyribose 5-phosphate and a purine or pyrimidine base.</text>
</comment>
<comment type="catalytic activity">
    <reaction evidence="5">
        <text>5-hydroxymethyl-dUMP + H2O = 5-hydroxymethyluracil + 2-deoxy-D-ribose 5-phosphate</text>
        <dbReference type="Rhea" id="RHEA:77099"/>
        <dbReference type="ChEBI" id="CHEBI:15377"/>
        <dbReference type="ChEBI" id="CHEBI:16964"/>
        <dbReference type="ChEBI" id="CHEBI:62877"/>
        <dbReference type="ChEBI" id="CHEBI:90409"/>
    </reaction>
    <physiologicalReaction direction="left-to-right" evidence="5">
        <dbReference type="Rhea" id="RHEA:77100"/>
    </physiologicalReaction>
</comment>
<evidence type="ECO:0000256" key="4">
    <source>
        <dbReference type="ARBA" id="ARBA00023295"/>
    </source>
</evidence>
<dbReference type="InterPro" id="IPR007710">
    <property type="entry name" value="Nucleoside_deoxyribTrfase"/>
</dbReference>
<name>A0A9E5DCN6_9EURY</name>
<dbReference type="InterPro" id="IPR028607">
    <property type="entry name" value="DNPH1"/>
</dbReference>
<sequence length="142" mass="15882">MKVFLSGSIRGGRQMLPTYQFICRSLRNKGHEVLSWHVADSEVEGKESLLTETQIYERDMSFLQESECMIAEVSMPSIGVGYEVCSAIKKGIPIMCVHMPDSNVSAMLLGNTYTDISVREYGDNSELELILNGFLSSFKSKN</sequence>
<dbReference type="AlphaFoldDB" id="A0A9E5DCN6"/>
<dbReference type="GO" id="GO:0009159">
    <property type="term" value="P:deoxyribonucleoside monophosphate catabolic process"/>
    <property type="evidence" value="ECO:0007669"/>
    <property type="project" value="InterPro"/>
</dbReference>
<feature type="binding site" description="in other chain" evidence="6">
    <location>
        <begin position="4"/>
        <end position="10"/>
    </location>
    <ligand>
        <name>substrate</name>
        <note>ligand shared between homodimeric partners</note>
    </ligand>
</feature>
<feature type="binding site" description="in other chain" evidence="6">
    <location>
        <position position="19"/>
    </location>
    <ligand>
        <name>substrate</name>
        <note>ligand shared between homodimeric partners</note>
    </ligand>
</feature>
<keyword evidence="4 6" id="KW-0326">Glycosidase</keyword>
<evidence type="ECO:0000256" key="6">
    <source>
        <dbReference type="HAMAP-Rule" id="MF_03036"/>
    </source>
</evidence>
<dbReference type="PANTHER" id="PTHR15364:SF0">
    <property type="entry name" value="2'-DEOXYNUCLEOSIDE 5'-PHOSPHATE N-HYDROLASE 1"/>
    <property type="match status" value="1"/>
</dbReference>
<dbReference type="GO" id="GO:0042802">
    <property type="term" value="F:identical protein binding"/>
    <property type="evidence" value="ECO:0007669"/>
    <property type="project" value="UniProtKB-ARBA"/>
</dbReference>
<evidence type="ECO:0000256" key="3">
    <source>
        <dbReference type="ARBA" id="ARBA00023080"/>
    </source>
</evidence>
<keyword evidence="2 6" id="KW-0378">Hydrolase</keyword>
<comment type="similarity">
    <text evidence="6">Belongs to the 2'-deoxynucleoside 5'-phosphate N-hydrolase 1 family.</text>
</comment>
<dbReference type="Gene3D" id="3.40.50.450">
    <property type="match status" value="1"/>
</dbReference>
<accession>A0A9E5DCN6</accession>
<dbReference type="GO" id="GO:0070694">
    <property type="term" value="F:5-hydroxymethyl-dUMP N-hydrolase activity"/>
    <property type="evidence" value="ECO:0007669"/>
    <property type="project" value="InterPro"/>
</dbReference>
<feature type="binding site" evidence="6">
    <location>
        <begin position="105"/>
        <end position="107"/>
    </location>
    <ligand>
        <name>substrate</name>
        <note>ligand shared between homodimeric partners</note>
    </ligand>
</feature>
<dbReference type="Pfam" id="PF05014">
    <property type="entry name" value="Nuc_deoxyrib_tr"/>
    <property type="match status" value="1"/>
</dbReference>
<evidence type="ECO:0000256" key="5">
    <source>
        <dbReference type="ARBA" id="ARBA00047460"/>
    </source>
</evidence>
<reference evidence="7" key="2">
    <citation type="submission" date="2021-04" db="EMBL/GenBank/DDBJ databases">
        <authorList>
            <person name="Dong X."/>
        </authorList>
    </citation>
    <scope>NUCLEOTIDE SEQUENCE</scope>
    <source>
        <strain evidence="7">LLY</strain>
    </source>
</reference>
<proteinExistence type="inferred from homology"/>
<organism evidence="7 8">
    <name type="scientific">Methanococcoides seepicolus</name>
    <dbReference type="NCBI Taxonomy" id="2828780"/>
    <lineage>
        <taxon>Archaea</taxon>
        <taxon>Methanobacteriati</taxon>
        <taxon>Methanobacteriota</taxon>
        <taxon>Stenosarchaea group</taxon>
        <taxon>Methanomicrobia</taxon>
        <taxon>Methanosarcinales</taxon>
        <taxon>Methanosarcinaceae</taxon>
        <taxon>Methanococcoides</taxon>
    </lineage>
</organism>
<protein>
    <recommendedName>
        <fullName evidence="6">Putative 2'-deoxynucleoside 5'-phosphate N-hydrolase 1</fullName>
        <ecNumber evidence="6">3.2.2.-</ecNumber>
    </recommendedName>
</protein>
<evidence type="ECO:0000313" key="7">
    <source>
        <dbReference type="EMBL" id="MCM1987882.1"/>
    </source>
</evidence>
<dbReference type="Proteomes" id="UP001056766">
    <property type="component" value="Unassembled WGS sequence"/>
</dbReference>
<dbReference type="SUPFAM" id="SSF52309">
    <property type="entry name" value="N-(deoxy)ribosyltransferase-like"/>
    <property type="match status" value="1"/>
</dbReference>
<comment type="subunit">
    <text evidence="1 6">Monomer and homodimer.</text>
</comment>
<dbReference type="PANTHER" id="PTHR15364">
    <property type="entry name" value="2'-DEOXYNUCLEOSIDE 5'-PHOSPHATE N-HYDROLASE 1"/>
    <property type="match status" value="1"/>
</dbReference>
<dbReference type="RefSeq" id="WP_276575163.1">
    <property type="nucleotide sequence ID" value="NZ_JAGSOI010000086.1"/>
</dbReference>
<gene>
    <name evidence="7" type="ORF">KDK67_13015</name>
</gene>
<evidence type="ECO:0000256" key="1">
    <source>
        <dbReference type="ARBA" id="ARBA00011407"/>
    </source>
</evidence>
<reference evidence="7" key="1">
    <citation type="journal article" date="2021" name="mSystems">
        <title>Bacteria and Archaea Synergistically Convert Glycine Betaine to Biogenic Methane in the Formosa Cold Seep of the South China Sea.</title>
        <authorList>
            <person name="Li L."/>
            <person name="Zhang W."/>
            <person name="Zhang S."/>
            <person name="Song L."/>
            <person name="Sun Q."/>
            <person name="Zhang H."/>
            <person name="Xiang H."/>
            <person name="Dong X."/>
        </authorList>
    </citation>
    <scope>NUCLEOTIDE SEQUENCE</scope>
    <source>
        <strain evidence="7">LLY</strain>
    </source>
</reference>
<evidence type="ECO:0000256" key="2">
    <source>
        <dbReference type="ARBA" id="ARBA00022801"/>
    </source>
</evidence>
<comment type="catalytic activity">
    <reaction evidence="6">
        <text>a pyrimidine 2'-deoxyribonucleoside 5'-phosphate + H2O = a pyrimidine nucleobase + 2-deoxy-D-ribose 5-phosphate</text>
        <dbReference type="Rhea" id="RHEA:57852"/>
        <dbReference type="ChEBI" id="CHEBI:15377"/>
        <dbReference type="ChEBI" id="CHEBI:26432"/>
        <dbReference type="ChEBI" id="CHEBI:62877"/>
        <dbReference type="ChEBI" id="CHEBI:142209"/>
    </reaction>
</comment>
<dbReference type="GO" id="GO:0009116">
    <property type="term" value="P:nucleoside metabolic process"/>
    <property type="evidence" value="ECO:0007669"/>
    <property type="project" value="UniProtKB-UniRule"/>
</dbReference>
<dbReference type="EC" id="3.2.2.-" evidence="6"/>
<dbReference type="InterPro" id="IPR051239">
    <property type="entry name" value="2'-dNMP_N-hydrolase"/>
</dbReference>
<keyword evidence="3 6" id="KW-0546">Nucleotide metabolism</keyword>
<comment type="catalytic activity">
    <reaction evidence="6">
        <text>a purine 2'-deoxyribonucleoside 5'-phosphate + H2O = a purine nucleobase + 2-deoxy-D-ribose 5-phosphate</text>
        <dbReference type="Rhea" id="RHEA:51132"/>
        <dbReference type="ChEBI" id="CHEBI:15377"/>
        <dbReference type="ChEBI" id="CHEBI:26386"/>
        <dbReference type="ChEBI" id="CHEBI:62877"/>
        <dbReference type="ChEBI" id="CHEBI:142198"/>
    </reaction>
</comment>
<keyword evidence="8" id="KW-1185">Reference proteome</keyword>
<evidence type="ECO:0000313" key="8">
    <source>
        <dbReference type="Proteomes" id="UP001056766"/>
    </source>
</evidence>
<dbReference type="HAMAP" id="MF_03036">
    <property type="entry name" value="Nuc_phosphate_hydrolase"/>
    <property type="match status" value="1"/>
</dbReference>
<dbReference type="GO" id="GO:0006163">
    <property type="term" value="P:purine nucleotide metabolic process"/>
    <property type="evidence" value="ECO:0007669"/>
    <property type="project" value="UniProtKB-ARBA"/>
</dbReference>
<dbReference type="FunFam" id="3.40.50.450:FF:000019">
    <property type="entry name" value="2'-deoxynucleoside 5'-phosphate N-hydrolase 1"/>
    <property type="match status" value="1"/>
</dbReference>
<feature type="binding site" description="in other chain" evidence="6">
    <location>
        <position position="83"/>
    </location>
    <ligand>
        <name>substrate</name>
        <note>ligand shared between homodimeric partners</note>
    </ligand>
</feature>
<dbReference type="EMBL" id="JAGSOI010000086">
    <property type="protein sequence ID" value="MCM1987882.1"/>
    <property type="molecule type" value="Genomic_DNA"/>
</dbReference>
<comment type="caution">
    <text evidence="7">The sequence shown here is derived from an EMBL/GenBank/DDBJ whole genome shotgun (WGS) entry which is preliminary data.</text>
</comment>